<keyword evidence="4" id="KW-0732">Signal</keyword>
<dbReference type="Pfam" id="PF00565">
    <property type="entry name" value="SNase"/>
    <property type="match status" value="1"/>
</dbReference>
<name>A0A2H6LR99_9NOSO</name>
<dbReference type="EMBL" id="BDGE01000131">
    <property type="protein sequence ID" value="GBE95739.1"/>
    <property type="molecule type" value="Genomic_DNA"/>
</dbReference>
<keyword evidence="7" id="KW-1185">Reference proteome</keyword>
<evidence type="ECO:0000259" key="5">
    <source>
        <dbReference type="PROSITE" id="PS50830"/>
    </source>
</evidence>
<proteinExistence type="predicted"/>
<evidence type="ECO:0000313" key="7">
    <source>
        <dbReference type="Proteomes" id="UP000236527"/>
    </source>
</evidence>
<reference evidence="7" key="1">
    <citation type="journal article" date="2018" name="Genome Announc.">
        <title>Draft Genome Sequence of the Nitrogen-Fixing and Hormogonia-Inducing Cyanobacterium Nostoc cycadae Strain WK-1, Isolated from the Coralloid Roots of Cycas revoluta.</title>
        <authorList>
            <person name="Kanesaki Y."/>
            <person name="Hirose M."/>
            <person name="Hirose Y."/>
            <person name="Fujisawa T."/>
            <person name="Nakamura Y."/>
            <person name="Watanabe S."/>
            <person name="Matsunaga S."/>
            <person name="Uchida H."/>
            <person name="Murakami A."/>
        </authorList>
    </citation>
    <scope>NUCLEOTIDE SEQUENCE [LARGE SCALE GENOMIC DNA]</scope>
    <source>
        <strain evidence="7">WK-1</strain>
    </source>
</reference>
<comment type="caution">
    <text evidence="6">The sequence shown here is derived from an EMBL/GenBank/DDBJ whole genome shotgun (WGS) entry which is preliminary data.</text>
</comment>
<keyword evidence="3" id="KW-0378">Hydrolase</keyword>
<protein>
    <submittedName>
        <fullName evidence="6">Nuclease-like protein</fullName>
    </submittedName>
</protein>
<evidence type="ECO:0000313" key="6">
    <source>
        <dbReference type="EMBL" id="GBE95739.1"/>
    </source>
</evidence>
<dbReference type="GO" id="GO:0004519">
    <property type="term" value="F:endonuclease activity"/>
    <property type="evidence" value="ECO:0007669"/>
    <property type="project" value="UniProtKB-KW"/>
</dbReference>
<dbReference type="PANTHER" id="PTHR12302:SF3">
    <property type="entry name" value="SERINE_THREONINE-PROTEIN KINASE 31"/>
    <property type="match status" value="1"/>
</dbReference>
<dbReference type="PROSITE" id="PS50830">
    <property type="entry name" value="TNASE_3"/>
    <property type="match status" value="1"/>
</dbReference>
<dbReference type="RefSeq" id="WP_103127045.1">
    <property type="nucleotide sequence ID" value="NZ_DF978470.1"/>
</dbReference>
<feature type="domain" description="TNase-like" evidence="5">
    <location>
        <begin position="46"/>
        <end position="170"/>
    </location>
</feature>
<dbReference type="SUPFAM" id="SSF50199">
    <property type="entry name" value="Staphylococcal nuclease"/>
    <property type="match status" value="1"/>
</dbReference>
<sequence length="186" mass="20784">MEFCKLHRKKIYIAAFISVFALSGCAKSISEAIGKEPGDIPTQWQVVKVSDGDTITVRQGQLQARVRFCGIDAPESKQPLGQESKANLQRLVNEVGGRVSILEIERDRYGRIVGEVYSSKNGGEKLLNEEQLSSGNAYLYSQYVGKCPNKIALRNAEAIAKFKKIGVWAGNYQKPWDYRKQQRRGG</sequence>
<dbReference type="PROSITE" id="PS51257">
    <property type="entry name" value="PROKAR_LIPOPROTEIN"/>
    <property type="match status" value="1"/>
</dbReference>
<keyword evidence="1" id="KW-0540">Nuclease</keyword>
<evidence type="ECO:0000256" key="2">
    <source>
        <dbReference type="ARBA" id="ARBA00022759"/>
    </source>
</evidence>
<dbReference type="Proteomes" id="UP000236527">
    <property type="component" value="Unassembled WGS sequence"/>
</dbReference>
<evidence type="ECO:0000256" key="3">
    <source>
        <dbReference type="ARBA" id="ARBA00022801"/>
    </source>
</evidence>
<dbReference type="SMART" id="SM00318">
    <property type="entry name" value="SNc"/>
    <property type="match status" value="1"/>
</dbReference>
<evidence type="ECO:0000256" key="1">
    <source>
        <dbReference type="ARBA" id="ARBA00022722"/>
    </source>
</evidence>
<gene>
    <name evidence="6" type="ORF">NCWK1_5527</name>
</gene>
<dbReference type="AlphaFoldDB" id="A0A2H6LR99"/>
<keyword evidence="2" id="KW-0255">Endonuclease</keyword>
<dbReference type="InterPro" id="IPR002071">
    <property type="entry name" value="Thermonucl_AS"/>
</dbReference>
<feature type="signal peptide" evidence="4">
    <location>
        <begin position="1"/>
        <end position="26"/>
    </location>
</feature>
<dbReference type="GO" id="GO:0005737">
    <property type="term" value="C:cytoplasm"/>
    <property type="evidence" value="ECO:0007669"/>
    <property type="project" value="TreeGrafter"/>
</dbReference>
<dbReference type="GO" id="GO:0003676">
    <property type="term" value="F:nucleic acid binding"/>
    <property type="evidence" value="ECO:0007669"/>
    <property type="project" value="InterPro"/>
</dbReference>
<organism evidence="6 7">
    <name type="scientific">Nostoc cycadae WK-1</name>
    <dbReference type="NCBI Taxonomy" id="1861711"/>
    <lineage>
        <taxon>Bacteria</taxon>
        <taxon>Bacillati</taxon>
        <taxon>Cyanobacteriota</taxon>
        <taxon>Cyanophyceae</taxon>
        <taxon>Nostocales</taxon>
        <taxon>Nostocaceae</taxon>
        <taxon>Nostoc</taxon>
    </lineage>
</organism>
<accession>A0A2H6LR99</accession>
<dbReference type="GO" id="GO:0016787">
    <property type="term" value="F:hydrolase activity"/>
    <property type="evidence" value="ECO:0007669"/>
    <property type="project" value="UniProtKB-KW"/>
</dbReference>
<dbReference type="Gene3D" id="2.40.50.90">
    <property type="match status" value="1"/>
</dbReference>
<dbReference type="InterPro" id="IPR016071">
    <property type="entry name" value="Staphylococal_nuclease_OB-fold"/>
</dbReference>
<dbReference type="PANTHER" id="PTHR12302">
    <property type="entry name" value="EBNA2 BINDING PROTEIN P100"/>
    <property type="match status" value="1"/>
</dbReference>
<dbReference type="InterPro" id="IPR035437">
    <property type="entry name" value="SNase_OB-fold_sf"/>
</dbReference>
<evidence type="ECO:0000256" key="4">
    <source>
        <dbReference type="SAM" id="SignalP"/>
    </source>
</evidence>
<dbReference type="PROSITE" id="PS01284">
    <property type="entry name" value="TNASE_2"/>
    <property type="match status" value="1"/>
</dbReference>
<feature type="chain" id="PRO_5014110849" evidence="4">
    <location>
        <begin position="27"/>
        <end position="186"/>
    </location>
</feature>